<evidence type="ECO:0000313" key="1">
    <source>
        <dbReference type="EMBL" id="GAA1953759.1"/>
    </source>
</evidence>
<reference evidence="2" key="1">
    <citation type="journal article" date="2019" name="Int. J. Syst. Evol. Microbiol.">
        <title>The Global Catalogue of Microorganisms (GCM) 10K type strain sequencing project: providing services to taxonomists for standard genome sequencing and annotation.</title>
        <authorList>
            <consortium name="The Broad Institute Genomics Platform"/>
            <consortium name="The Broad Institute Genome Sequencing Center for Infectious Disease"/>
            <person name="Wu L."/>
            <person name="Ma J."/>
        </authorList>
    </citation>
    <scope>NUCLEOTIDE SEQUENCE [LARGE SCALE GENOMIC DNA]</scope>
    <source>
        <strain evidence="2">JCM 14545</strain>
    </source>
</reference>
<comment type="caution">
    <text evidence="1">The sequence shown here is derived from an EMBL/GenBank/DDBJ whole genome shotgun (WGS) entry which is preliminary data.</text>
</comment>
<dbReference type="InterPro" id="IPR029069">
    <property type="entry name" value="HotDog_dom_sf"/>
</dbReference>
<dbReference type="RefSeq" id="WP_344416749.1">
    <property type="nucleotide sequence ID" value="NZ_BAAANN010000008.1"/>
</dbReference>
<accession>A0ABP5BWF6</accession>
<name>A0ABP5BWF6_9PSEU</name>
<keyword evidence="2" id="KW-1185">Reference proteome</keyword>
<dbReference type="Proteomes" id="UP001501116">
    <property type="component" value="Unassembled WGS sequence"/>
</dbReference>
<protein>
    <submittedName>
        <fullName evidence="1">Uncharacterized protein</fullName>
    </submittedName>
</protein>
<evidence type="ECO:0000313" key="2">
    <source>
        <dbReference type="Proteomes" id="UP001501116"/>
    </source>
</evidence>
<organism evidence="1 2">
    <name type="scientific">Amycolatopsis minnesotensis</name>
    <dbReference type="NCBI Taxonomy" id="337894"/>
    <lineage>
        <taxon>Bacteria</taxon>
        <taxon>Bacillati</taxon>
        <taxon>Actinomycetota</taxon>
        <taxon>Actinomycetes</taxon>
        <taxon>Pseudonocardiales</taxon>
        <taxon>Pseudonocardiaceae</taxon>
        <taxon>Amycolatopsis</taxon>
    </lineage>
</organism>
<dbReference type="SUPFAM" id="SSF54637">
    <property type="entry name" value="Thioesterase/thiol ester dehydrase-isomerase"/>
    <property type="match status" value="1"/>
</dbReference>
<gene>
    <name evidence="1" type="ORF">GCM10009754_23800</name>
</gene>
<dbReference type="Gene3D" id="3.10.129.10">
    <property type="entry name" value="Hotdog Thioesterase"/>
    <property type="match status" value="1"/>
</dbReference>
<proteinExistence type="predicted"/>
<sequence length="113" mass="11252">MDLTDLARKLLEPIPANRSAGPRVLRAADGTGEVAIGPAPALANVIGSLHSSGLVALLDAAGLAAIIGAAGDEARFDGSAAKAKMTTTATVTDANGTEACTGAFHWSLRRATA</sequence>
<dbReference type="EMBL" id="BAAANN010000008">
    <property type="protein sequence ID" value="GAA1953759.1"/>
    <property type="molecule type" value="Genomic_DNA"/>
</dbReference>